<dbReference type="PRINTS" id="PR01157">
    <property type="entry name" value="P2YPURNOCPTR"/>
</dbReference>
<dbReference type="Pfam" id="PF00001">
    <property type="entry name" value="7tm_1"/>
    <property type="match status" value="2"/>
</dbReference>
<sequence length="668" mass="77386">MATRHVVWNEVMEAKLYVELWQQHTSLFDVSSSTYHDRNAREKGWDKIATELQLPDMDYINTTQTEPKNSTNVSSIFNNQVLPVLYSIICVCAFILNGIAVWIFFRVPSSSALIVYLKNMVVADILMLFTYPWRVVGDLGYGGLQVKLIICRYTAVLFYLSMYTGITFMSLISLERYFKIVCSTSSVSSFLQRVLVAKTIALLTWGVMMFLMLPNAILTNQPMPEVFSCMALKSDLGRRWHETSVFINVGIFWVAFLLMVFCYTSIACHVYRSYKRVQRDRSKARRQSNRSIFSLLAVFVFCFVPYHVCRVIFTLNQRHKDSFSTHNHNLLQAKEATLFLSAFNKGMRRHSRHQNMVAPLVLMVIQRGDMDYINTTQTETKNSTNISSVFTHQVLPVLYTIICMCAFILNGLAAWIFFRVPSSSALIVYLKNMVVADILMLFTYPWRVVGDLGYGGLQLKLIVCRYTAVLFYLSMYTGITFMSLISLERYFKIVCSTSSVSYFLQRVLVAKTLALLTWGVMMFFMLPNAILTNQPMPKVFSCMALKSDLGWRWHETSAHFNVGIFWVAFLLMVFCYTSIACHVYRSYKRVQRDSSKARRQSNRSIFSLLAVFFFCFVPYHVCRVPYTFSQRHKDDFSNHTHFILFQDIQRVAFAEDVFCKPQKQEAFK</sequence>
<keyword evidence="6 10" id="KW-0472">Membrane</keyword>
<feature type="transmembrane region" description="Helical" evidence="10">
    <location>
        <begin position="245"/>
        <end position="271"/>
    </location>
</feature>
<evidence type="ECO:0000313" key="13">
    <source>
        <dbReference type="Proteomes" id="UP001187343"/>
    </source>
</evidence>
<dbReference type="GO" id="GO:0005886">
    <property type="term" value="C:plasma membrane"/>
    <property type="evidence" value="ECO:0007669"/>
    <property type="project" value="UniProtKB-SubCell"/>
</dbReference>
<reference evidence="12" key="1">
    <citation type="submission" date="2023-08" db="EMBL/GenBank/DDBJ databases">
        <title>Chromosome-level Genome Assembly of mud carp (Cirrhinus molitorella).</title>
        <authorList>
            <person name="Liu H."/>
        </authorList>
    </citation>
    <scope>NUCLEOTIDE SEQUENCE</scope>
    <source>
        <strain evidence="12">Prfri</strain>
        <tissue evidence="12">Muscle</tissue>
    </source>
</reference>
<name>A0AA88TF29_9TELE</name>
<feature type="domain" description="G-protein coupled receptors family 1 profile" evidence="11">
    <location>
        <begin position="409"/>
        <end position="621"/>
    </location>
</feature>
<evidence type="ECO:0000256" key="8">
    <source>
        <dbReference type="ARBA" id="ARBA00023224"/>
    </source>
</evidence>
<evidence type="ECO:0000256" key="4">
    <source>
        <dbReference type="ARBA" id="ARBA00022989"/>
    </source>
</evidence>
<proteinExistence type="inferred from homology"/>
<comment type="subcellular location">
    <subcellularLocation>
        <location evidence="1">Cell membrane</location>
        <topology evidence="1">Multi-pass membrane protein</topology>
    </subcellularLocation>
</comment>
<feature type="transmembrane region" description="Helical" evidence="10">
    <location>
        <begin position="563"/>
        <end position="584"/>
    </location>
</feature>
<feature type="domain" description="G-protein coupled receptors family 1 profile" evidence="11">
    <location>
        <begin position="96"/>
        <end position="362"/>
    </location>
</feature>
<organism evidence="12 13">
    <name type="scientific">Cirrhinus molitorella</name>
    <name type="common">mud carp</name>
    <dbReference type="NCBI Taxonomy" id="172907"/>
    <lineage>
        <taxon>Eukaryota</taxon>
        <taxon>Metazoa</taxon>
        <taxon>Chordata</taxon>
        <taxon>Craniata</taxon>
        <taxon>Vertebrata</taxon>
        <taxon>Euteleostomi</taxon>
        <taxon>Actinopterygii</taxon>
        <taxon>Neopterygii</taxon>
        <taxon>Teleostei</taxon>
        <taxon>Ostariophysi</taxon>
        <taxon>Cypriniformes</taxon>
        <taxon>Cyprinidae</taxon>
        <taxon>Labeoninae</taxon>
        <taxon>Labeonini</taxon>
        <taxon>Cirrhinus</taxon>
    </lineage>
</organism>
<dbReference type="PROSITE" id="PS50262">
    <property type="entry name" value="G_PROTEIN_RECEP_F1_2"/>
    <property type="match status" value="2"/>
</dbReference>
<keyword evidence="2" id="KW-1003">Cell membrane</keyword>
<keyword evidence="7 9" id="KW-0675">Receptor</keyword>
<evidence type="ECO:0000256" key="6">
    <source>
        <dbReference type="ARBA" id="ARBA00023136"/>
    </source>
</evidence>
<dbReference type="InterPro" id="IPR006578">
    <property type="entry name" value="MADF-dom"/>
</dbReference>
<evidence type="ECO:0000313" key="12">
    <source>
        <dbReference type="EMBL" id="KAK2881516.1"/>
    </source>
</evidence>
<accession>A0AA88TF29</accession>
<dbReference type="PROSITE" id="PS00237">
    <property type="entry name" value="G_PROTEIN_RECEP_F1_1"/>
    <property type="match status" value="2"/>
</dbReference>
<feature type="transmembrane region" description="Helical" evidence="10">
    <location>
        <begin position="84"/>
        <end position="105"/>
    </location>
</feature>
<dbReference type="Proteomes" id="UP001187343">
    <property type="component" value="Unassembled WGS sequence"/>
</dbReference>
<dbReference type="InterPro" id="IPR017452">
    <property type="entry name" value="GPCR_Rhodpsn_7TM"/>
</dbReference>
<evidence type="ECO:0000256" key="1">
    <source>
        <dbReference type="ARBA" id="ARBA00004651"/>
    </source>
</evidence>
<evidence type="ECO:0000256" key="7">
    <source>
        <dbReference type="ARBA" id="ARBA00023170"/>
    </source>
</evidence>
<evidence type="ECO:0000256" key="9">
    <source>
        <dbReference type="RuleBase" id="RU000688"/>
    </source>
</evidence>
<dbReference type="PRINTS" id="PR00237">
    <property type="entry name" value="GPCRRHODOPSN"/>
</dbReference>
<comment type="similarity">
    <text evidence="9">Belongs to the G-protein coupled receptor 1 family.</text>
</comment>
<feature type="transmembrane region" description="Helical" evidence="10">
    <location>
        <begin position="397"/>
        <end position="418"/>
    </location>
</feature>
<feature type="transmembrane region" description="Helical" evidence="10">
    <location>
        <begin position="292"/>
        <end position="313"/>
    </location>
</feature>
<dbReference type="GO" id="GO:0045028">
    <property type="term" value="F:G protein-coupled purinergic nucleotide receptor activity"/>
    <property type="evidence" value="ECO:0007669"/>
    <property type="project" value="TreeGrafter"/>
</dbReference>
<feature type="transmembrane region" description="Helical" evidence="10">
    <location>
        <begin position="425"/>
        <end position="446"/>
    </location>
</feature>
<dbReference type="AlphaFoldDB" id="A0AA88TF29"/>
<keyword evidence="4 10" id="KW-1133">Transmembrane helix</keyword>
<evidence type="ECO:0000256" key="10">
    <source>
        <dbReference type="SAM" id="Phobius"/>
    </source>
</evidence>
<feature type="transmembrane region" description="Helical" evidence="10">
    <location>
        <begin position="605"/>
        <end position="621"/>
    </location>
</feature>
<feature type="transmembrane region" description="Helical" evidence="10">
    <location>
        <begin position="508"/>
        <end position="530"/>
    </location>
</feature>
<keyword evidence="13" id="KW-1185">Reference proteome</keyword>
<dbReference type="Gene3D" id="1.20.1070.10">
    <property type="entry name" value="Rhodopsin 7-helix transmembrane proteins"/>
    <property type="match status" value="2"/>
</dbReference>
<keyword evidence="3 9" id="KW-0812">Transmembrane</keyword>
<evidence type="ECO:0000256" key="5">
    <source>
        <dbReference type="ARBA" id="ARBA00023040"/>
    </source>
</evidence>
<evidence type="ECO:0000256" key="2">
    <source>
        <dbReference type="ARBA" id="ARBA00022475"/>
    </source>
</evidence>
<feature type="transmembrane region" description="Helical" evidence="10">
    <location>
        <begin position="195"/>
        <end position="217"/>
    </location>
</feature>
<comment type="caution">
    <text evidence="12">The sequence shown here is derived from an EMBL/GenBank/DDBJ whole genome shotgun (WGS) entry which is preliminary data.</text>
</comment>
<feature type="transmembrane region" description="Helical" evidence="10">
    <location>
        <begin position="112"/>
        <end position="133"/>
    </location>
</feature>
<dbReference type="EMBL" id="JAUYZG010000018">
    <property type="protein sequence ID" value="KAK2881516.1"/>
    <property type="molecule type" value="Genomic_DNA"/>
</dbReference>
<protein>
    <recommendedName>
        <fullName evidence="11">G-protein coupled receptors family 1 profile domain-containing protein</fullName>
    </recommendedName>
</protein>
<evidence type="ECO:0000256" key="3">
    <source>
        <dbReference type="ARBA" id="ARBA00022692"/>
    </source>
</evidence>
<evidence type="ECO:0000259" key="11">
    <source>
        <dbReference type="PROSITE" id="PS50262"/>
    </source>
</evidence>
<keyword evidence="8 9" id="KW-0807">Transducer</keyword>
<feature type="transmembrane region" description="Helical" evidence="10">
    <location>
        <begin position="466"/>
        <end position="487"/>
    </location>
</feature>
<dbReference type="SUPFAM" id="SSF81321">
    <property type="entry name" value="Family A G protein-coupled receptor-like"/>
    <property type="match status" value="2"/>
</dbReference>
<dbReference type="InterPro" id="IPR000276">
    <property type="entry name" value="GPCR_Rhodpsn"/>
</dbReference>
<dbReference type="Pfam" id="PF10545">
    <property type="entry name" value="MADF_DNA_bdg"/>
    <property type="match status" value="1"/>
</dbReference>
<keyword evidence="5 9" id="KW-0297">G-protein coupled receptor</keyword>
<gene>
    <name evidence="12" type="ORF">Q8A67_018784</name>
</gene>
<feature type="transmembrane region" description="Helical" evidence="10">
    <location>
        <begin position="153"/>
        <end position="174"/>
    </location>
</feature>
<dbReference type="PANTHER" id="PTHR24233:SF3">
    <property type="entry name" value="P2Y PURINOCEPTOR 14"/>
    <property type="match status" value="1"/>
</dbReference>
<dbReference type="PANTHER" id="PTHR24233">
    <property type="entry name" value="P2Y PURINOCEPTOR-RELATED G-PROTEIN COUPLED RECEPTOR"/>
    <property type="match status" value="1"/>
</dbReference>